<evidence type="ECO:0000256" key="2">
    <source>
        <dbReference type="ARBA" id="ARBA00022679"/>
    </source>
</evidence>
<dbReference type="PANTHER" id="PTHR10434">
    <property type="entry name" value="1-ACYL-SN-GLYCEROL-3-PHOSPHATE ACYLTRANSFERASE"/>
    <property type="match status" value="1"/>
</dbReference>
<dbReference type="HOGENOM" id="CLU_986147_0_0_7"/>
<sequence>MERVALSLGRFVNERSIPKRLQDRYLHAVTKTWVRPAIGSRVYVDGIDWLRDLEPERGVMLVANHRSFFDLYLVMLAMHDSGAEWIERMFFPVRSNFFYEKALGVALNMFVGGGSMYPPIFRDRSKRSLNRDSVDRVIRFLQQPGTVIGMHPEGTRGKGPDPYELLPAQPGAGQIMLQARPIVVPLFINGLSNDIPSALGDTYRKNARRENPIIISFGQAFDYSEFLTQKPRATLYKRCADLLLNEVRTLGERERGLRAACTVGEIDDSDPAWLRNRLAARR</sequence>
<protein>
    <submittedName>
        <fullName evidence="5">Phospholipid/glycerol acyltransferase</fullName>
    </submittedName>
</protein>
<dbReference type="PANTHER" id="PTHR10434:SF11">
    <property type="entry name" value="1-ACYL-SN-GLYCEROL-3-PHOSPHATE ACYLTRANSFERASE"/>
    <property type="match status" value="1"/>
</dbReference>
<dbReference type="EMBL" id="CP001804">
    <property type="protein sequence ID" value="ACY14470.1"/>
    <property type="molecule type" value="Genomic_DNA"/>
</dbReference>
<dbReference type="InterPro" id="IPR002123">
    <property type="entry name" value="Plipid/glycerol_acylTrfase"/>
</dbReference>
<keyword evidence="2 5" id="KW-0808">Transferase</keyword>
<reference evidence="5 6" key="1">
    <citation type="journal article" date="2010" name="Stand. Genomic Sci.">
        <title>Complete genome sequence of Haliangium ochraceum type strain (SMP-2).</title>
        <authorList>
            <consortium name="US DOE Joint Genome Institute (JGI-PGF)"/>
            <person name="Ivanova N."/>
            <person name="Daum C."/>
            <person name="Lang E."/>
            <person name="Abt B."/>
            <person name="Kopitz M."/>
            <person name="Saunders E."/>
            <person name="Lapidus A."/>
            <person name="Lucas S."/>
            <person name="Glavina Del Rio T."/>
            <person name="Nolan M."/>
            <person name="Tice H."/>
            <person name="Copeland A."/>
            <person name="Cheng J.F."/>
            <person name="Chen F."/>
            <person name="Bruce D."/>
            <person name="Goodwin L."/>
            <person name="Pitluck S."/>
            <person name="Mavromatis K."/>
            <person name="Pati A."/>
            <person name="Mikhailova N."/>
            <person name="Chen A."/>
            <person name="Palaniappan K."/>
            <person name="Land M."/>
            <person name="Hauser L."/>
            <person name="Chang Y.J."/>
            <person name="Jeffries C.D."/>
            <person name="Detter J.C."/>
            <person name="Brettin T."/>
            <person name="Rohde M."/>
            <person name="Goker M."/>
            <person name="Bristow J."/>
            <person name="Markowitz V."/>
            <person name="Eisen J.A."/>
            <person name="Hugenholtz P."/>
            <person name="Kyrpides N.C."/>
            <person name="Klenk H.P."/>
        </authorList>
    </citation>
    <scope>NUCLEOTIDE SEQUENCE [LARGE SCALE GENOMIC DNA]</scope>
    <source>
        <strain evidence="6">DSM 14365 / CIP 107738 / JCM 11303 / AJ 13395 / SMP-2</strain>
    </source>
</reference>
<name>D0LZ00_HALO1</name>
<dbReference type="STRING" id="502025.Hoch_1923"/>
<gene>
    <name evidence="5" type="ordered locus">Hoch_1923</name>
</gene>
<dbReference type="SUPFAM" id="SSF69593">
    <property type="entry name" value="Glycerol-3-phosphate (1)-acyltransferase"/>
    <property type="match status" value="1"/>
</dbReference>
<dbReference type="GO" id="GO:0003841">
    <property type="term" value="F:1-acylglycerol-3-phosphate O-acyltransferase activity"/>
    <property type="evidence" value="ECO:0007669"/>
    <property type="project" value="TreeGrafter"/>
</dbReference>
<organism evidence="5 6">
    <name type="scientific">Haliangium ochraceum (strain DSM 14365 / JCM 11303 / SMP-2)</name>
    <dbReference type="NCBI Taxonomy" id="502025"/>
    <lineage>
        <taxon>Bacteria</taxon>
        <taxon>Pseudomonadati</taxon>
        <taxon>Myxococcota</taxon>
        <taxon>Polyangia</taxon>
        <taxon>Haliangiales</taxon>
        <taxon>Kofleriaceae</taxon>
        <taxon>Haliangium</taxon>
    </lineage>
</organism>
<dbReference type="KEGG" id="hoh:Hoch_1923"/>
<evidence type="ECO:0000256" key="3">
    <source>
        <dbReference type="ARBA" id="ARBA00023315"/>
    </source>
</evidence>
<proteinExistence type="predicted"/>
<keyword evidence="6" id="KW-1185">Reference proteome</keyword>
<dbReference type="CDD" id="cd07989">
    <property type="entry name" value="LPLAT_AGPAT-like"/>
    <property type="match status" value="1"/>
</dbReference>
<dbReference type="GO" id="GO:0005886">
    <property type="term" value="C:plasma membrane"/>
    <property type="evidence" value="ECO:0007669"/>
    <property type="project" value="TreeGrafter"/>
</dbReference>
<dbReference type="GO" id="GO:0006654">
    <property type="term" value="P:phosphatidic acid biosynthetic process"/>
    <property type="evidence" value="ECO:0007669"/>
    <property type="project" value="TreeGrafter"/>
</dbReference>
<comment type="pathway">
    <text evidence="1">Lipid metabolism.</text>
</comment>
<dbReference type="SMART" id="SM00563">
    <property type="entry name" value="PlsC"/>
    <property type="match status" value="1"/>
</dbReference>
<dbReference type="AlphaFoldDB" id="D0LZ00"/>
<keyword evidence="3 5" id="KW-0012">Acyltransferase</keyword>
<evidence type="ECO:0000313" key="5">
    <source>
        <dbReference type="EMBL" id="ACY14470.1"/>
    </source>
</evidence>
<accession>D0LZ00</accession>
<dbReference type="Proteomes" id="UP000001880">
    <property type="component" value="Chromosome"/>
</dbReference>
<evidence type="ECO:0000259" key="4">
    <source>
        <dbReference type="SMART" id="SM00563"/>
    </source>
</evidence>
<evidence type="ECO:0000313" key="6">
    <source>
        <dbReference type="Proteomes" id="UP000001880"/>
    </source>
</evidence>
<dbReference type="eggNOG" id="COG0204">
    <property type="taxonomic scope" value="Bacteria"/>
</dbReference>
<feature type="domain" description="Phospholipid/glycerol acyltransferase" evidence="4">
    <location>
        <begin position="59"/>
        <end position="191"/>
    </location>
</feature>
<evidence type="ECO:0000256" key="1">
    <source>
        <dbReference type="ARBA" id="ARBA00005189"/>
    </source>
</evidence>
<dbReference type="Pfam" id="PF01553">
    <property type="entry name" value="Acyltransferase"/>
    <property type="match status" value="1"/>
</dbReference>